<feature type="transmembrane region" description="Helical" evidence="4">
    <location>
        <begin position="857"/>
        <end position="879"/>
    </location>
</feature>
<dbReference type="PANTHER" id="PTHR14002">
    <property type="entry name" value="ENDOGLIN/TGF-BETA RECEPTOR TYPE III"/>
    <property type="match status" value="1"/>
</dbReference>
<evidence type="ECO:0000256" key="1">
    <source>
        <dbReference type="ARBA" id="ARBA00022729"/>
    </source>
</evidence>
<feature type="domain" description="ZP" evidence="6">
    <location>
        <begin position="568"/>
        <end position="813"/>
    </location>
</feature>
<dbReference type="Pfam" id="PF00100">
    <property type="entry name" value="Zona_pellucida"/>
    <property type="match status" value="1"/>
</dbReference>
<dbReference type="InterPro" id="IPR055356">
    <property type="entry name" value="ZP-N"/>
</dbReference>
<comment type="caution">
    <text evidence="7">The sequence shown here is derived from an EMBL/GenBank/DDBJ whole genome shotgun (WGS) entry which is preliminary data.</text>
</comment>
<accession>A0A444UYP6</accession>
<keyword evidence="4" id="KW-0472">Membrane</keyword>
<keyword evidence="8" id="KW-1185">Reference proteome</keyword>
<feature type="signal peptide" evidence="5">
    <location>
        <begin position="1"/>
        <end position="18"/>
    </location>
</feature>
<dbReference type="Proteomes" id="UP000289886">
    <property type="component" value="Unassembled WGS sequence"/>
</dbReference>
<dbReference type="SMART" id="SM00241">
    <property type="entry name" value="ZP"/>
    <property type="match status" value="1"/>
</dbReference>
<dbReference type="Gene3D" id="2.60.40.4100">
    <property type="entry name" value="Zona pellucida, ZP-C domain"/>
    <property type="match status" value="1"/>
</dbReference>
<dbReference type="EMBL" id="SCEB01004883">
    <property type="protein sequence ID" value="RXM93270.1"/>
    <property type="molecule type" value="Genomic_DNA"/>
</dbReference>
<sequence length="897" mass="100532">MAVLVLLLCWSLVSGIFASHLQGGIMTFTPKGRNPDGTIRVDFRYKESFRTGCHREFYWNCRQGNCGSIEHFEYGTIDSDPLGDSWCQAEGYMSRSISSDKPFDLQETSCCWIFNSHSASSWLLLTHVDLGTRSDTGFPNRSPVTTIPPIIRVPQNCPATYSLMAHDPDGDRVRCRYGVASSSECYSCYRHPNFHLDERTCTLSFNGAGFGTAHVFELVLEDFPRQYITLRYGDGTTSTRIPFNFHKKHQSNFNTTPWRRTTTTASSPSTTPPYTWWWRQPTSSTAPTTTAPTTSTQQNWWWYYPSTTTTAPSTSPEQNWWWYDPSTTTTAPSTSPQQNWWWYYPSTTTTAPSTSPQQNWWWYDPSATTTAPSTSPQQNWWWYYPSTTTTAPTTSPATPAQTTTTTAAPTNAALTTTPLTTTPFTTSSNYYDPLSKIPLQFVVQVDSAVPSCNFGEYRPEFLAPTPAHGIYVNASVGHEFQIPLRAAATRDRIYDIKMSGPLNITKSLKNYDSNSGVIDVMITWTPTENDFGEHIPICFIAETASGYQSEMRCIIVVVVNEIGEADIECTDTTMTLYISKSSVRGLHENHLRLNDPTCSVTSNGSHIIASVSLNSCGTKLEETENDLIFRNEITSFDHPHDIITRKHQIEIPFICKFPKKSRLSASFKAHKSAYLFTEAGFGSFTYLFEFYDSSDFSRMINPNTYPIEVELQDMIYMGIQVQSSLSTTQLFVESCRATPNDNPNDPLYYDIISNGCIEDETTVVYLNNQTDFRFGLEAFNFIGNYEQVFISCTVILCVAGDPDNRCAQGCTNGTSFGHHHRKRSLASQSQRHFISQGPLQFARSSSGSPGSNLNLNLNILVVAVAFCAAVALVCGVLIYKAKMAKIVKYETVPSADF</sequence>
<organism evidence="7 8">
    <name type="scientific">Acipenser ruthenus</name>
    <name type="common">Sterlet sturgeon</name>
    <dbReference type="NCBI Taxonomy" id="7906"/>
    <lineage>
        <taxon>Eukaryota</taxon>
        <taxon>Metazoa</taxon>
        <taxon>Chordata</taxon>
        <taxon>Craniata</taxon>
        <taxon>Vertebrata</taxon>
        <taxon>Euteleostomi</taxon>
        <taxon>Actinopterygii</taxon>
        <taxon>Chondrostei</taxon>
        <taxon>Acipenseriformes</taxon>
        <taxon>Acipenseridae</taxon>
        <taxon>Acipenser</taxon>
    </lineage>
</organism>
<evidence type="ECO:0000256" key="2">
    <source>
        <dbReference type="ARBA" id="ARBA00023157"/>
    </source>
</evidence>
<gene>
    <name evidence="7" type="ORF">EOD39_19258</name>
</gene>
<evidence type="ECO:0000313" key="8">
    <source>
        <dbReference type="Proteomes" id="UP000289886"/>
    </source>
</evidence>
<evidence type="ECO:0000256" key="4">
    <source>
        <dbReference type="SAM" id="Phobius"/>
    </source>
</evidence>
<protein>
    <submittedName>
        <fullName evidence="7">CUB and zona pellucida-like domain-containing protein 1</fullName>
    </submittedName>
</protein>
<dbReference type="PRINTS" id="PR00023">
    <property type="entry name" value="ZPELLUCIDA"/>
</dbReference>
<evidence type="ECO:0000259" key="6">
    <source>
        <dbReference type="PROSITE" id="PS51034"/>
    </source>
</evidence>
<proteinExistence type="predicted"/>
<dbReference type="Pfam" id="PF23344">
    <property type="entry name" value="ZP-N"/>
    <property type="match status" value="1"/>
</dbReference>
<name>A0A444UYP6_ACIRT</name>
<dbReference type="AlphaFoldDB" id="A0A444UYP6"/>
<keyword evidence="2" id="KW-1015">Disulfide bond</keyword>
<dbReference type="Gene3D" id="2.60.40.3210">
    <property type="entry name" value="Zona pellucida, ZP-N domain"/>
    <property type="match status" value="1"/>
</dbReference>
<keyword evidence="4" id="KW-1133">Transmembrane helix</keyword>
<keyword evidence="3" id="KW-0325">Glycoprotein</keyword>
<feature type="chain" id="PRO_5019473740" evidence="5">
    <location>
        <begin position="19"/>
        <end position="897"/>
    </location>
</feature>
<evidence type="ECO:0000256" key="5">
    <source>
        <dbReference type="SAM" id="SignalP"/>
    </source>
</evidence>
<reference evidence="7 8" key="1">
    <citation type="submission" date="2019-01" db="EMBL/GenBank/DDBJ databases">
        <title>Draft Genome and Complete Hox-Cluster Characterization of the Sterlet Sturgeon (Acipenser ruthenus).</title>
        <authorList>
            <person name="Wei Q."/>
        </authorList>
    </citation>
    <scope>NUCLEOTIDE SEQUENCE [LARGE SCALE GENOMIC DNA]</scope>
    <source>
        <strain evidence="7">WHYD16114868_AA</strain>
        <tissue evidence="7">Blood</tissue>
    </source>
</reference>
<dbReference type="InterPro" id="IPR048290">
    <property type="entry name" value="ZP_chr"/>
</dbReference>
<dbReference type="InterPro" id="IPR055355">
    <property type="entry name" value="ZP-C"/>
</dbReference>
<keyword evidence="1 5" id="KW-0732">Signal</keyword>
<dbReference type="InterPro" id="IPR042235">
    <property type="entry name" value="ZP-C_dom"/>
</dbReference>
<evidence type="ECO:0000256" key="3">
    <source>
        <dbReference type="ARBA" id="ARBA00023180"/>
    </source>
</evidence>
<keyword evidence="4" id="KW-0812">Transmembrane</keyword>
<dbReference type="PROSITE" id="PS51034">
    <property type="entry name" value="ZP_2"/>
    <property type="match status" value="1"/>
</dbReference>
<evidence type="ECO:0000313" key="7">
    <source>
        <dbReference type="EMBL" id="RXM93270.1"/>
    </source>
</evidence>
<dbReference type="PANTHER" id="PTHR14002:SF59">
    <property type="entry name" value="CUB AND ZONA PELLUCIDA-LIKE DOMAIN-CONTAINING PROTEIN 1-RELATED"/>
    <property type="match status" value="1"/>
</dbReference>
<dbReference type="InterPro" id="IPR001507">
    <property type="entry name" value="ZP_dom"/>
</dbReference>